<dbReference type="AlphaFoldDB" id="A0A6F9DS87"/>
<sequence>MENVQKMALVDPRLLKTLHDKAPTKSTPVESALSKLDADMNSIVNNTMPLDAKVKLYNETLQKYRFYSDVNAKRPPMEVTVVGAKKDASGSASSSTPVDRRTEMVQQIVAGMPKSLKHKAARIMRIVNESPGMDFKPTGQLVVEGDVIPNSNIEDLVHDVVRKTTKIGGPVGWERFMAALNEANVPKTLVGNKRRLPQVFQQPEPMTPPSVRSIKLPTRWISR</sequence>
<evidence type="ECO:0000313" key="1">
    <source>
        <dbReference type="EMBL" id="CAB3265868.1"/>
    </source>
</evidence>
<accession>A0A6F9DS87</accession>
<dbReference type="GO" id="GO:0016874">
    <property type="term" value="F:ligase activity"/>
    <property type="evidence" value="ECO:0007669"/>
    <property type="project" value="UniProtKB-KW"/>
</dbReference>
<dbReference type="EMBL" id="LR790006">
    <property type="protein sequence ID" value="CAB3265868.1"/>
    <property type="molecule type" value="mRNA"/>
</dbReference>
<proteinExistence type="evidence at transcript level"/>
<reference evidence="1" key="1">
    <citation type="submission" date="2020-04" db="EMBL/GenBank/DDBJ databases">
        <authorList>
            <person name="Neveu A P."/>
        </authorList>
    </citation>
    <scope>NUCLEOTIDE SEQUENCE</scope>
    <source>
        <tissue evidence="1">Whole embryo</tissue>
    </source>
</reference>
<gene>
    <name evidence="1" type="primary">Sars2-001</name>
</gene>
<name>A0A6F9DS87_9ASCI</name>
<organism evidence="1">
    <name type="scientific">Phallusia mammillata</name>
    <dbReference type="NCBI Taxonomy" id="59560"/>
    <lineage>
        <taxon>Eukaryota</taxon>
        <taxon>Metazoa</taxon>
        <taxon>Chordata</taxon>
        <taxon>Tunicata</taxon>
        <taxon>Ascidiacea</taxon>
        <taxon>Phlebobranchia</taxon>
        <taxon>Ascidiidae</taxon>
        <taxon>Phallusia</taxon>
    </lineage>
</organism>
<keyword evidence="1" id="KW-0436">Ligase</keyword>
<protein>
    <submittedName>
        <fullName evidence="1">Serine--tRNA ligase, mitochondrial</fullName>
    </submittedName>
</protein>